<name>A0A537JJV2_9BACT</name>
<gene>
    <name evidence="9" type="ORF">E6H04_03105</name>
</gene>
<evidence type="ECO:0000259" key="8">
    <source>
        <dbReference type="Pfam" id="PF01694"/>
    </source>
</evidence>
<organism evidence="9 10">
    <name type="scientific">Candidatus Segetimicrobium genomatis</name>
    <dbReference type="NCBI Taxonomy" id="2569760"/>
    <lineage>
        <taxon>Bacteria</taxon>
        <taxon>Bacillati</taxon>
        <taxon>Candidatus Sysuimicrobiota</taxon>
        <taxon>Candidatus Sysuimicrobiia</taxon>
        <taxon>Candidatus Sysuimicrobiales</taxon>
        <taxon>Candidatus Segetimicrobiaceae</taxon>
        <taxon>Candidatus Segetimicrobium</taxon>
    </lineage>
</organism>
<dbReference type="PANTHER" id="PTHR43731">
    <property type="entry name" value="RHOMBOID PROTEASE"/>
    <property type="match status" value="1"/>
</dbReference>
<feature type="transmembrane region" description="Helical" evidence="7">
    <location>
        <begin position="12"/>
        <end position="36"/>
    </location>
</feature>
<dbReference type="Pfam" id="PF01694">
    <property type="entry name" value="Rhomboid"/>
    <property type="match status" value="1"/>
</dbReference>
<dbReference type="GO" id="GO:0016020">
    <property type="term" value="C:membrane"/>
    <property type="evidence" value="ECO:0007669"/>
    <property type="project" value="UniProtKB-SubCell"/>
</dbReference>
<dbReference type="GO" id="GO:0006508">
    <property type="term" value="P:proteolysis"/>
    <property type="evidence" value="ECO:0007669"/>
    <property type="project" value="UniProtKB-KW"/>
</dbReference>
<comment type="caution">
    <text evidence="9">The sequence shown here is derived from an EMBL/GenBank/DDBJ whole genome shotgun (WGS) entry which is preliminary data.</text>
</comment>
<feature type="transmembrane region" description="Helical" evidence="7">
    <location>
        <begin position="120"/>
        <end position="141"/>
    </location>
</feature>
<comment type="similarity">
    <text evidence="2">Belongs to the peptidase S54 family.</text>
</comment>
<dbReference type="EMBL" id="VBAO01000077">
    <property type="protein sequence ID" value="TMI83396.1"/>
    <property type="molecule type" value="Genomic_DNA"/>
</dbReference>
<keyword evidence="5 7" id="KW-1133">Transmembrane helix</keyword>
<feature type="transmembrane region" description="Helical" evidence="7">
    <location>
        <begin position="189"/>
        <end position="207"/>
    </location>
</feature>
<feature type="domain" description="Peptidase S54 rhomboid" evidence="8">
    <location>
        <begin position="57"/>
        <end position="206"/>
    </location>
</feature>
<evidence type="ECO:0000256" key="6">
    <source>
        <dbReference type="ARBA" id="ARBA00023136"/>
    </source>
</evidence>
<dbReference type="PANTHER" id="PTHR43731:SF14">
    <property type="entry name" value="PRESENILIN-ASSOCIATED RHOMBOID-LIKE PROTEIN, MITOCHONDRIAL"/>
    <property type="match status" value="1"/>
</dbReference>
<reference evidence="9 10" key="1">
    <citation type="journal article" date="2019" name="Nat. Microbiol.">
        <title>Mediterranean grassland soil C-N compound turnover is dependent on rainfall and depth, and is mediated by genomically divergent microorganisms.</title>
        <authorList>
            <person name="Diamond S."/>
            <person name="Andeer P.F."/>
            <person name="Li Z."/>
            <person name="Crits-Christoph A."/>
            <person name="Burstein D."/>
            <person name="Anantharaman K."/>
            <person name="Lane K.R."/>
            <person name="Thomas B.C."/>
            <person name="Pan C."/>
            <person name="Northen T.R."/>
            <person name="Banfield J.F."/>
        </authorList>
    </citation>
    <scope>NUCLEOTIDE SEQUENCE [LARGE SCALE GENOMIC DNA]</scope>
    <source>
        <strain evidence="9">NP_7</strain>
    </source>
</reference>
<evidence type="ECO:0000313" key="10">
    <source>
        <dbReference type="Proteomes" id="UP000320048"/>
    </source>
</evidence>
<proteinExistence type="inferred from homology"/>
<dbReference type="InterPro" id="IPR035952">
    <property type="entry name" value="Rhomboid-like_sf"/>
</dbReference>
<feature type="transmembrane region" description="Helical" evidence="7">
    <location>
        <begin position="64"/>
        <end position="83"/>
    </location>
</feature>
<evidence type="ECO:0000313" key="9">
    <source>
        <dbReference type="EMBL" id="TMI83396.1"/>
    </source>
</evidence>
<evidence type="ECO:0000256" key="7">
    <source>
        <dbReference type="SAM" id="Phobius"/>
    </source>
</evidence>
<dbReference type="AlphaFoldDB" id="A0A537JJV2"/>
<dbReference type="InterPro" id="IPR022764">
    <property type="entry name" value="Peptidase_S54_rhomboid_dom"/>
</dbReference>
<keyword evidence="9" id="KW-0645">Protease</keyword>
<evidence type="ECO:0000256" key="3">
    <source>
        <dbReference type="ARBA" id="ARBA00022692"/>
    </source>
</evidence>
<sequence>MLFPQRDESRPLSRFPIAIVLVVAANIVVFLIELALGENFILRYAMKPAEVARGEHLETLFTSMFMHANFFHIFGNMLYLWVFGDELEANYLGPVRFGLFYLVCGLAAGVLQIAVDPSSIVPNLGASGAIAGVLGAFLVVFPRDRILVYIFPFWHARITALLLIGFWFVSQLISGVGSITSATQEGVAYFAHIGGFVAGLVLVKLFGAGRHPEDERDSLQLGG</sequence>
<keyword evidence="6 7" id="KW-0472">Membrane</keyword>
<dbReference type="Gene3D" id="1.20.1540.10">
    <property type="entry name" value="Rhomboid-like"/>
    <property type="match status" value="1"/>
</dbReference>
<protein>
    <submittedName>
        <fullName evidence="9">Rhomboid family intramembrane serine protease</fullName>
    </submittedName>
</protein>
<dbReference type="SUPFAM" id="SSF144091">
    <property type="entry name" value="Rhomboid-like"/>
    <property type="match status" value="1"/>
</dbReference>
<evidence type="ECO:0000256" key="5">
    <source>
        <dbReference type="ARBA" id="ARBA00022989"/>
    </source>
</evidence>
<feature type="transmembrane region" description="Helical" evidence="7">
    <location>
        <begin position="95"/>
        <end position="114"/>
    </location>
</feature>
<keyword evidence="4" id="KW-0378">Hydrolase</keyword>
<comment type="subcellular location">
    <subcellularLocation>
        <location evidence="1">Membrane</location>
        <topology evidence="1">Multi-pass membrane protein</topology>
    </subcellularLocation>
</comment>
<dbReference type="GO" id="GO:0004252">
    <property type="term" value="F:serine-type endopeptidase activity"/>
    <property type="evidence" value="ECO:0007669"/>
    <property type="project" value="InterPro"/>
</dbReference>
<keyword evidence="3 7" id="KW-0812">Transmembrane</keyword>
<accession>A0A537JJV2</accession>
<evidence type="ECO:0000256" key="4">
    <source>
        <dbReference type="ARBA" id="ARBA00022801"/>
    </source>
</evidence>
<feature type="transmembrane region" description="Helical" evidence="7">
    <location>
        <begin position="148"/>
        <end position="169"/>
    </location>
</feature>
<evidence type="ECO:0000256" key="1">
    <source>
        <dbReference type="ARBA" id="ARBA00004141"/>
    </source>
</evidence>
<evidence type="ECO:0000256" key="2">
    <source>
        <dbReference type="ARBA" id="ARBA00009045"/>
    </source>
</evidence>
<dbReference type="InterPro" id="IPR050925">
    <property type="entry name" value="Rhomboid_protease_S54"/>
</dbReference>
<dbReference type="Proteomes" id="UP000320048">
    <property type="component" value="Unassembled WGS sequence"/>
</dbReference>